<keyword evidence="3" id="KW-1185">Reference proteome</keyword>
<gene>
    <name evidence="2" type="ORF">EZH24_11165</name>
</gene>
<name>A0ABY2TN52_9SPIR</name>
<dbReference type="PANTHER" id="PTHR22916:SF3">
    <property type="entry name" value="UDP-GLCNAC:BETAGAL BETA-1,3-N-ACETYLGLUCOSAMINYLTRANSFERASE-LIKE PROTEIN 1"/>
    <property type="match status" value="1"/>
</dbReference>
<dbReference type="Proteomes" id="UP000310168">
    <property type="component" value="Unassembled WGS sequence"/>
</dbReference>
<evidence type="ECO:0000313" key="2">
    <source>
        <dbReference type="EMBL" id="TKZ29208.1"/>
    </source>
</evidence>
<comment type="caution">
    <text evidence="2">The sequence shown here is derived from an EMBL/GenBank/DDBJ whole genome shotgun (WGS) entry which is preliminary data.</text>
</comment>
<dbReference type="InterPro" id="IPR001173">
    <property type="entry name" value="Glyco_trans_2-like"/>
</dbReference>
<organism evidence="2 3">
    <name type="scientific">Brachyspira catarrhinii</name>
    <dbReference type="NCBI Taxonomy" id="2528966"/>
    <lineage>
        <taxon>Bacteria</taxon>
        <taxon>Pseudomonadati</taxon>
        <taxon>Spirochaetota</taxon>
        <taxon>Spirochaetia</taxon>
        <taxon>Brachyspirales</taxon>
        <taxon>Brachyspiraceae</taxon>
        <taxon>Brachyspira</taxon>
    </lineage>
</organism>
<dbReference type="Pfam" id="PF00535">
    <property type="entry name" value="Glycos_transf_2"/>
    <property type="match status" value="1"/>
</dbReference>
<evidence type="ECO:0000259" key="1">
    <source>
        <dbReference type="Pfam" id="PF00535"/>
    </source>
</evidence>
<protein>
    <submittedName>
        <fullName evidence="2">Glycosyltransferase family 2 protein</fullName>
    </submittedName>
</protein>
<dbReference type="EMBL" id="SJDU01000425">
    <property type="protein sequence ID" value="TKZ29208.1"/>
    <property type="molecule type" value="Genomic_DNA"/>
</dbReference>
<evidence type="ECO:0000313" key="3">
    <source>
        <dbReference type="Proteomes" id="UP000310168"/>
    </source>
</evidence>
<dbReference type="SUPFAM" id="SSF53448">
    <property type="entry name" value="Nucleotide-diphospho-sugar transferases"/>
    <property type="match status" value="1"/>
</dbReference>
<dbReference type="InterPro" id="IPR029044">
    <property type="entry name" value="Nucleotide-diphossugar_trans"/>
</dbReference>
<proteinExistence type="predicted"/>
<dbReference type="RefSeq" id="WP_137999182.1">
    <property type="nucleotide sequence ID" value="NZ_SJDU01000425.1"/>
</dbReference>
<sequence>MNDNNIPLVSIIITTYNRKTMFKEAIDSVLNQDYQNLEIIVANNASTDGTDGLMKKYIEKYKNIIYIKREKNIGAHANGYRAYKEVSKGKYIFFLCDDDYLISPTFITNAVNIMENNENVVLVTGYVLMYFEDINKYLTIPYNDDKLISGIDYLINQSTVTMPNKYPEIISLFFLTSRECIENNKLFSTFKESGDLAIRFYAPSLGDIYFLPEFVGCYRLHNAVRETSNIDSLYNDYCRAIEFADDIVERYTSLYPQYQYFWKSYIPLKIADAFIRDRIFKTFGLSHYTNEKVKKLKEFFKKYNIKKLHYKIYQYLYSVLIPSKMRIVFAIFAFEYVRRSYIYAAILRIGFLNFDSALFGFVYSEDWLRIWILFFNLKIRLKNKYHAEIPKLYAYASNDILKDGKIEAYYTLNKSKEDQISSYDNIIEFIPNSNISKGEPITKTNTTKINKIKNKVY</sequence>
<dbReference type="CDD" id="cd00761">
    <property type="entry name" value="Glyco_tranf_GTA_type"/>
    <property type="match status" value="1"/>
</dbReference>
<reference evidence="2 3" key="1">
    <citation type="journal article" date="2019" name="Anaerobe">
        <title>Brachyspira catarrhinii sp. nov., an anaerobic intestinal spirochaete isolated from vervet monkeys may have been misidentified as Brachyspira aalborgi in previous studies.</title>
        <authorList>
            <person name="Phillips N.D."/>
            <person name="La T."/>
            <person name="Hampson D.J."/>
        </authorList>
    </citation>
    <scope>NUCLEOTIDE SEQUENCE [LARGE SCALE GENOMIC DNA]</scope>
    <source>
        <strain evidence="2 3">Z12</strain>
    </source>
</reference>
<feature type="domain" description="Glycosyltransferase 2-like" evidence="1">
    <location>
        <begin position="10"/>
        <end position="125"/>
    </location>
</feature>
<dbReference type="Gene3D" id="3.90.550.10">
    <property type="entry name" value="Spore Coat Polysaccharide Biosynthesis Protein SpsA, Chain A"/>
    <property type="match status" value="1"/>
</dbReference>
<accession>A0ABY2TN52</accession>
<dbReference type="PANTHER" id="PTHR22916">
    <property type="entry name" value="GLYCOSYLTRANSFERASE"/>
    <property type="match status" value="1"/>
</dbReference>